<proteinExistence type="predicted"/>
<dbReference type="Proteomes" id="UP000644441">
    <property type="component" value="Unassembled WGS sequence"/>
</dbReference>
<evidence type="ECO:0000313" key="4">
    <source>
        <dbReference type="Proteomes" id="UP000644441"/>
    </source>
</evidence>
<comment type="caution">
    <text evidence="3">The sequence shown here is derived from an EMBL/GenBank/DDBJ whole genome shotgun (WGS) entry which is preliminary data.</text>
</comment>
<feature type="compositionally biased region" description="Low complexity" evidence="1">
    <location>
        <begin position="93"/>
        <end position="102"/>
    </location>
</feature>
<feature type="chain" id="PRO_5045401177" evidence="2">
    <location>
        <begin position="33"/>
        <end position="121"/>
    </location>
</feature>
<evidence type="ECO:0000256" key="1">
    <source>
        <dbReference type="SAM" id="MobiDB-lite"/>
    </source>
</evidence>
<organism evidence="3 4">
    <name type="scientific">Alloalcanivorax venustensis ISO4</name>
    <dbReference type="NCBI Taxonomy" id="1177184"/>
    <lineage>
        <taxon>Bacteria</taxon>
        <taxon>Pseudomonadati</taxon>
        <taxon>Pseudomonadota</taxon>
        <taxon>Gammaproteobacteria</taxon>
        <taxon>Oceanospirillales</taxon>
        <taxon>Alcanivoracaceae</taxon>
        <taxon>Alloalcanivorax</taxon>
    </lineage>
</organism>
<feature type="region of interest" description="Disordered" evidence="1">
    <location>
        <begin position="36"/>
        <end position="77"/>
    </location>
</feature>
<name>A0ABS0AMS3_9GAMM</name>
<accession>A0ABS0AMS3</accession>
<dbReference type="RefSeq" id="WP_194856896.1">
    <property type="nucleotide sequence ID" value="NZ_ARXR01000054.1"/>
</dbReference>
<keyword evidence="4" id="KW-1185">Reference proteome</keyword>
<feature type="region of interest" description="Disordered" evidence="1">
    <location>
        <begin position="93"/>
        <end position="121"/>
    </location>
</feature>
<reference evidence="3 4" key="1">
    <citation type="submission" date="2012-09" db="EMBL/GenBank/DDBJ databases">
        <title>Genome Sequence of alkane-degrading Bacterium Alcanivorax venustensis ISO4.</title>
        <authorList>
            <person name="Lai Q."/>
            <person name="Shao Z."/>
        </authorList>
    </citation>
    <scope>NUCLEOTIDE SEQUENCE [LARGE SCALE GENOMIC DNA]</scope>
    <source>
        <strain evidence="3 4">ISO4</strain>
    </source>
</reference>
<keyword evidence="2" id="KW-0732">Signal</keyword>
<feature type="signal peptide" evidence="2">
    <location>
        <begin position="1"/>
        <end position="32"/>
    </location>
</feature>
<gene>
    <name evidence="3" type="ORF">ISO4_03182</name>
</gene>
<sequence length="121" mass="12867">MTAPRPPFRRAFPFWALLLWLAVGLSVWPAQALTAPAPSSPALVDDGGLFGQALPRDAGGQWQRRDSGDDPGWDWEPTQAPLATLALTLPGTAGPPRAVAVPAPAPRFPRYQNSAPRAPPL</sequence>
<evidence type="ECO:0000256" key="2">
    <source>
        <dbReference type="SAM" id="SignalP"/>
    </source>
</evidence>
<evidence type="ECO:0000313" key="3">
    <source>
        <dbReference type="EMBL" id="MBF5054580.1"/>
    </source>
</evidence>
<protein>
    <submittedName>
        <fullName evidence="3">Uncharacterized protein</fullName>
    </submittedName>
</protein>
<dbReference type="EMBL" id="ARXR01000054">
    <property type="protein sequence ID" value="MBF5054580.1"/>
    <property type="molecule type" value="Genomic_DNA"/>
</dbReference>